<gene>
    <name evidence="2" type="ORF">PGLA2088_LOCUS4208</name>
</gene>
<dbReference type="EMBL" id="CAJNNW010003847">
    <property type="protein sequence ID" value="CAE8645777.1"/>
    <property type="molecule type" value="Genomic_DNA"/>
</dbReference>
<feature type="region of interest" description="Disordered" evidence="1">
    <location>
        <begin position="942"/>
        <end position="980"/>
    </location>
</feature>
<comment type="caution">
    <text evidence="2">The sequence shown here is derived from an EMBL/GenBank/DDBJ whole genome shotgun (WGS) entry which is preliminary data.</text>
</comment>
<accession>A0A813I7L9</accession>
<reference evidence="2" key="1">
    <citation type="submission" date="2021-02" db="EMBL/GenBank/DDBJ databases">
        <authorList>
            <person name="Dougan E. K."/>
            <person name="Rhodes N."/>
            <person name="Thang M."/>
            <person name="Chan C."/>
        </authorList>
    </citation>
    <scope>NUCLEOTIDE SEQUENCE</scope>
</reference>
<feature type="non-terminal residue" evidence="2">
    <location>
        <position position="1"/>
    </location>
</feature>
<protein>
    <submittedName>
        <fullName evidence="2">Uncharacterized protein</fullName>
    </submittedName>
</protein>
<feature type="region of interest" description="Disordered" evidence="1">
    <location>
        <begin position="292"/>
        <end position="311"/>
    </location>
</feature>
<sequence>MGDAQVYDCAASGCMRVALQAFLPGDQVECNGKVGNITSLNEDRTALLQGERVLLRDCTLVQPHGKFHRITTRKKNVVLADSKARCKVDANGNGVIEGQPRANHGKEGVHWRLLVVESDPVPAGARVTKLELSVTGMDQGWGGTGDSGVMLYMLRGEEAAGGQQLIEDPVIGVTFDRRRSSSTSHKVTVDGINAAMAPQAGDRFRVFLQCPSYPAWFAHCEEIRLLAECTFEEREEITESLPENWRARSDAAFFRMWAGMGAGEDSSSDAYLRLDLSHLSLSGQRQQLVFSSSSAASNSPSGGPSSGDTRSLDSRLQALLAQVGIGKGGDKVPAATVEGAGRLLGKLAADTPAAGAPPSPEARSARYQPMRQLVLRTLAALESGKACLAAVVLQHYADCADDCIYRWEREIHNMHDLVTGDSTGTDAQHIEDVVLRLLHSRRRQLAEGLLHRTKGRLTNMDMHFESFFYASIHFGLTEQDDARRDPNRLNYLQLNLLQPGDLQQELMAAYTPALIRQVLRQEIFGSEQEGSQLLREKLMDWLRAHVPLGFRAGDPEEQRLEAWLFSYCHDDAFRVRDEALNYILCNMHVLSADALFLPARATTTSLVAAVGSSRFLPLFRLWWAEQLCCVASVDLRSRLEGVIAIISAPVVYALGCMTMRRMAATGATCTALVHRSAFLETVTELQFTRDTLLKTRRARHIFSVPPTVEVNMATMNEGMLRWPIHGPHGALSDILVIGKSPRLRRGFPCWRVSRGQASAQRVRQPARLVWSFATVLRRDAPLFSQIEAVCSARAVSFGPQELANTAWAFAAVGHDAPQLMESLFAEVRRRPTSLSSQQMANTLWAVARSGDSRGRQELTFQVLGAELKSRGTEALTPEQLGAVAWACASSGGRSGGSGGRSCKRSGGHRDAQLLAALEAAALPGCGALPRWFGSSPRRRVASASSLQLPRPHEVRNSAAETWPCQHGHSPPFASAASPLRELSSRASKARPGLSLTGLAAKEVGGLAWGLGRLCTAGSTDTEQNLLDAIAEYVQKEIAGCATGTKLTAGFDCRGLAMLARGLLSLGMLDSFR</sequence>
<dbReference type="AlphaFoldDB" id="A0A813I7L9"/>
<evidence type="ECO:0000313" key="2">
    <source>
        <dbReference type="EMBL" id="CAE8645777.1"/>
    </source>
</evidence>
<evidence type="ECO:0000313" key="3">
    <source>
        <dbReference type="Proteomes" id="UP000626109"/>
    </source>
</evidence>
<name>A0A813I7L9_POLGL</name>
<feature type="compositionally biased region" description="Low complexity" evidence="1">
    <location>
        <begin position="292"/>
        <end position="307"/>
    </location>
</feature>
<evidence type="ECO:0000256" key="1">
    <source>
        <dbReference type="SAM" id="MobiDB-lite"/>
    </source>
</evidence>
<organism evidence="2 3">
    <name type="scientific">Polarella glacialis</name>
    <name type="common">Dinoflagellate</name>
    <dbReference type="NCBI Taxonomy" id="89957"/>
    <lineage>
        <taxon>Eukaryota</taxon>
        <taxon>Sar</taxon>
        <taxon>Alveolata</taxon>
        <taxon>Dinophyceae</taxon>
        <taxon>Suessiales</taxon>
        <taxon>Suessiaceae</taxon>
        <taxon>Polarella</taxon>
    </lineage>
</organism>
<dbReference type="Proteomes" id="UP000626109">
    <property type="component" value="Unassembled WGS sequence"/>
</dbReference>
<proteinExistence type="predicted"/>